<protein>
    <submittedName>
        <fullName evidence="1">Uncharacterized protein</fullName>
    </submittedName>
</protein>
<sequence>MWGLCCYQYLLLSVFIVISKRCSRFIGNKTLERGYSNMS</sequence>
<name>A0AB72ZJR9_YERPE</name>
<dbReference type="Proteomes" id="UP000003231">
    <property type="component" value="Unassembled WGS sequence"/>
</dbReference>
<evidence type="ECO:0000313" key="2">
    <source>
        <dbReference type="Proteomes" id="UP000003231"/>
    </source>
</evidence>
<comment type="caution">
    <text evidence="1">The sequence shown here is derived from an EMBL/GenBank/DDBJ whole genome shotgun (WGS) entry which is preliminary data.</text>
</comment>
<accession>A0AB72ZJR9</accession>
<reference evidence="1 2" key="1">
    <citation type="submission" date="2012-05" db="EMBL/GenBank/DDBJ databases">
        <title>Genome sequence of Yersinia Pestis PY-08.</title>
        <authorList>
            <person name="Santana-Cruz I."/>
            <person name="Sengamalay N."/>
            <person name="McCracken C."/>
            <person name="Daugherty S.C."/>
            <person name="Maroo A."/>
            <person name="Vara P.G."/>
            <person name="Tallon L.J."/>
            <person name="Sadzewicz L."/>
            <person name="Vinetz J.M."/>
            <person name="Cespedes Zambrano M.J."/>
            <person name="Fraser-Liggett C.M."/>
            <person name="Tettelin H."/>
        </authorList>
    </citation>
    <scope>NUCLEOTIDE SEQUENCE [LARGE SCALE GENOMIC DNA]</scope>
    <source>
        <strain evidence="1 2">PY-08</strain>
    </source>
</reference>
<dbReference type="AlphaFoldDB" id="A0AB72ZJR9"/>
<organism evidence="1 2">
    <name type="scientific">Yersinia pestis PY-08</name>
    <dbReference type="NCBI Taxonomy" id="992134"/>
    <lineage>
        <taxon>Bacteria</taxon>
        <taxon>Pseudomonadati</taxon>
        <taxon>Pseudomonadota</taxon>
        <taxon>Gammaproteobacteria</taxon>
        <taxon>Enterobacterales</taxon>
        <taxon>Yersiniaceae</taxon>
        <taxon>Yersinia</taxon>
    </lineage>
</organism>
<dbReference type="EMBL" id="AKRT01000263">
    <property type="protein sequence ID" value="EIR19772.1"/>
    <property type="molecule type" value="Genomic_DNA"/>
</dbReference>
<evidence type="ECO:0000313" key="1">
    <source>
        <dbReference type="EMBL" id="EIR19772.1"/>
    </source>
</evidence>
<gene>
    <name evidence="1" type="ORF">YPPY08_1999</name>
</gene>
<proteinExistence type="predicted"/>